<dbReference type="PANTHER" id="PTHR22133">
    <property type="entry name" value="AT01821P-RELATED"/>
    <property type="match status" value="1"/>
</dbReference>
<dbReference type="EMBL" id="CAXAJV020001294">
    <property type="protein sequence ID" value="CAL7945782.1"/>
    <property type="molecule type" value="Genomic_DNA"/>
</dbReference>
<evidence type="ECO:0000313" key="4">
    <source>
        <dbReference type="Proteomes" id="UP001642520"/>
    </source>
</evidence>
<evidence type="ECO:0000313" key="3">
    <source>
        <dbReference type="EMBL" id="CAL7945782.1"/>
    </source>
</evidence>
<dbReference type="Pfam" id="PF16020">
    <property type="entry name" value="Deltameth_res"/>
    <property type="match status" value="1"/>
</dbReference>
<comment type="caution">
    <text evidence="3">The sequence shown here is derived from an EMBL/GenBank/DDBJ whole genome shotgun (WGS) entry which is preliminary data.</text>
</comment>
<keyword evidence="4" id="KW-1185">Reference proteome</keyword>
<evidence type="ECO:0000259" key="2">
    <source>
        <dbReference type="Pfam" id="PF16020"/>
    </source>
</evidence>
<feature type="transmembrane region" description="Helical" evidence="1">
    <location>
        <begin position="56"/>
        <end position="78"/>
    </location>
</feature>
<dbReference type="PANTHER" id="PTHR22133:SF2">
    <property type="entry name" value="AT01821P-RELATED"/>
    <property type="match status" value="1"/>
</dbReference>
<proteinExistence type="predicted"/>
<reference evidence="3 4" key="1">
    <citation type="submission" date="2024-08" db="EMBL/GenBank/DDBJ databases">
        <authorList>
            <person name="Will J Nash"/>
            <person name="Angela Man"/>
            <person name="Seanna McTaggart"/>
            <person name="Kendall Baker"/>
            <person name="Tom Barker"/>
            <person name="Leah Catchpole"/>
            <person name="Alex Durrant"/>
            <person name="Karim Gharbi"/>
            <person name="Naomi Irish"/>
            <person name="Gemy Kaithakottil"/>
            <person name="Debby Ku"/>
            <person name="Aaliyah Providence"/>
            <person name="Felix Shaw"/>
            <person name="David Swarbreck"/>
            <person name="Chris Watkins"/>
            <person name="Ann M. McCartney"/>
            <person name="Giulio Formenti"/>
            <person name="Alice Mouton"/>
            <person name="Noel Vella"/>
            <person name="Bjorn M von Reumont"/>
            <person name="Adriana Vella"/>
            <person name="Wilfried Haerty"/>
        </authorList>
    </citation>
    <scope>NUCLEOTIDE SEQUENCE [LARGE SCALE GENOMIC DNA]</scope>
</reference>
<protein>
    <recommendedName>
        <fullName evidence="2">Deltamethrin resistance protein prag01 domain-containing protein</fullName>
    </recommendedName>
</protein>
<accession>A0ABP1NZK0</accession>
<gene>
    <name evidence="3" type="ORF">XYLVIOL_LOCUS7402</name>
</gene>
<keyword evidence="1" id="KW-0472">Membrane</keyword>
<feature type="domain" description="Deltamethrin resistance protein prag01" evidence="2">
    <location>
        <begin position="32"/>
        <end position="83"/>
    </location>
</feature>
<dbReference type="InterPro" id="IPR031973">
    <property type="entry name" value="Deltameth_res_prag01"/>
</dbReference>
<dbReference type="Proteomes" id="UP001642520">
    <property type="component" value="Unassembled WGS sequence"/>
</dbReference>
<sequence>MLQHLLKPVIRNARSGVRSYHVPKDLKLPTMDEILVPNGSWKEAHDKAQRKYTLQFIAGIVILTGTIAIGKMNGLLWFNYMPPKPKNTESSKSD</sequence>
<organism evidence="3 4">
    <name type="scientific">Xylocopa violacea</name>
    <name type="common">Violet carpenter bee</name>
    <name type="synonym">Apis violacea</name>
    <dbReference type="NCBI Taxonomy" id="135666"/>
    <lineage>
        <taxon>Eukaryota</taxon>
        <taxon>Metazoa</taxon>
        <taxon>Ecdysozoa</taxon>
        <taxon>Arthropoda</taxon>
        <taxon>Hexapoda</taxon>
        <taxon>Insecta</taxon>
        <taxon>Pterygota</taxon>
        <taxon>Neoptera</taxon>
        <taxon>Endopterygota</taxon>
        <taxon>Hymenoptera</taxon>
        <taxon>Apocrita</taxon>
        <taxon>Aculeata</taxon>
        <taxon>Apoidea</taxon>
        <taxon>Anthophila</taxon>
        <taxon>Apidae</taxon>
        <taxon>Xylocopa</taxon>
        <taxon>Xylocopa</taxon>
    </lineage>
</organism>
<name>A0ABP1NZK0_XYLVO</name>
<keyword evidence="1" id="KW-0812">Transmembrane</keyword>
<evidence type="ECO:0000256" key="1">
    <source>
        <dbReference type="SAM" id="Phobius"/>
    </source>
</evidence>
<keyword evidence="1" id="KW-1133">Transmembrane helix</keyword>